<accession>A0A830F5B9</accession>
<organism evidence="1 2">
    <name type="scientific">Halocalculus aciditolerans</name>
    <dbReference type="NCBI Taxonomy" id="1383812"/>
    <lineage>
        <taxon>Archaea</taxon>
        <taxon>Methanobacteriati</taxon>
        <taxon>Methanobacteriota</taxon>
        <taxon>Stenosarchaea group</taxon>
        <taxon>Halobacteria</taxon>
        <taxon>Halobacteriales</taxon>
        <taxon>Halobacteriaceae</taxon>
        <taxon>Halocalculus</taxon>
    </lineage>
</organism>
<keyword evidence="2" id="KW-1185">Reference proteome</keyword>
<dbReference type="AlphaFoldDB" id="A0A830F5B9"/>
<comment type="caution">
    <text evidence="1">The sequence shown here is derived from an EMBL/GenBank/DDBJ whole genome shotgun (WGS) entry which is preliminary data.</text>
</comment>
<protein>
    <submittedName>
        <fullName evidence="1">Uncharacterized protein</fullName>
    </submittedName>
</protein>
<dbReference type="EMBL" id="BMPG01000003">
    <property type="protein sequence ID" value="GGL64476.1"/>
    <property type="molecule type" value="Genomic_DNA"/>
</dbReference>
<sequence>MIPVEAGSVDTDDTVGWEKCGREIEKNPPDSHIESIERFTQRGGRREFLKVDGAPNPGHFDEFVEKRSVRRILPNLETQQDDVLVECIASF</sequence>
<gene>
    <name evidence="1" type="ORF">GCM10009039_22990</name>
</gene>
<proteinExistence type="predicted"/>
<dbReference type="Proteomes" id="UP000607197">
    <property type="component" value="Unassembled WGS sequence"/>
</dbReference>
<evidence type="ECO:0000313" key="1">
    <source>
        <dbReference type="EMBL" id="GGL64476.1"/>
    </source>
</evidence>
<reference evidence="1" key="2">
    <citation type="submission" date="2020-09" db="EMBL/GenBank/DDBJ databases">
        <authorList>
            <person name="Sun Q."/>
            <person name="Ohkuma M."/>
        </authorList>
    </citation>
    <scope>NUCLEOTIDE SEQUENCE</scope>
    <source>
        <strain evidence="1">JCM 19596</strain>
    </source>
</reference>
<evidence type="ECO:0000313" key="2">
    <source>
        <dbReference type="Proteomes" id="UP000607197"/>
    </source>
</evidence>
<reference evidence="1" key="1">
    <citation type="journal article" date="2014" name="Int. J. Syst. Evol. Microbiol.">
        <title>Complete genome sequence of Corynebacterium casei LMG S-19264T (=DSM 44701T), isolated from a smear-ripened cheese.</title>
        <authorList>
            <consortium name="US DOE Joint Genome Institute (JGI-PGF)"/>
            <person name="Walter F."/>
            <person name="Albersmeier A."/>
            <person name="Kalinowski J."/>
            <person name="Ruckert C."/>
        </authorList>
    </citation>
    <scope>NUCLEOTIDE SEQUENCE</scope>
    <source>
        <strain evidence="1">JCM 19596</strain>
    </source>
</reference>
<name>A0A830F5B9_9EURY</name>